<evidence type="ECO:0000313" key="2">
    <source>
        <dbReference type="Proteomes" id="UP000202558"/>
    </source>
</evidence>
<accession>G5CQR7</accession>
<dbReference type="EMBL" id="JN258408">
    <property type="protein sequence ID" value="AEQ32646.1"/>
    <property type="molecule type" value="Genomic_DNA"/>
</dbReference>
<reference evidence="1 2" key="1">
    <citation type="journal article" date="2011" name="Proc. Natl. Acad. Sci. U.S.A.">
        <title>Distant Mimivirus relative with a larger genome highlights the fundamental features of Megaviridae.</title>
        <authorList>
            <person name="Arslan D."/>
            <person name="Legendre M."/>
            <person name="Seltzer V."/>
            <person name="Abergel C."/>
            <person name="Claverie J.M."/>
        </authorList>
    </citation>
    <scope>NUCLEOTIDE SEQUENCE [LARGE SCALE GENOMIC DNA]</scope>
    <source>
        <strain evidence="1">Claverie Las Cruses</strain>
    </source>
</reference>
<organism evidence="1 2">
    <name type="scientific">Megavirus chiliensis</name>
    <dbReference type="NCBI Taxonomy" id="1094892"/>
    <lineage>
        <taxon>Viruses</taxon>
        <taxon>Varidnaviria</taxon>
        <taxon>Bamfordvirae</taxon>
        <taxon>Nucleocytoviricota</taxon>
        <taxon>Megaviricetes</taxon>
        <taxon>Imitervirales</taxon>
        <taxon>Mimiviridae</taxon>
        <taxon>Megamimivirinae</taxon>
        <taxon>Megavirus</taxon>
        <taxon>Megavirus chilense</taxon>
    </lineage>
</organism>
<name>G5CQR7_9VIRU</name>
<dbReference type="KEGG" id="vg:11257003"/>
<keyword evidence="2" id="KW-1185">Reference proteome</keyword>
<evidence type="ECO:0000313" key="1">
    <source>
        <dbReference type="EMBL" id="AEQ32646.1"/>
    </source>
</evidence>
<dbReference type="OrthoDB" id="32734at10239"/>
<sequence>MTSVFGFLNFSNDTVGYKKMLCCMENGEYVSTVATLIIPSTAQIVSRQNNDGYREGEMLTNTAFVQKMETLEGESFDDINLTQYCSDNGSGISFETGKTIRVELNLSIHHGIRFFPNKKDAINNYYF</sequence>
<protein>
    <submittedName>
        <fullName evidence="1">Uncharacterized protein</fullName>
    </submittedName>
</protein>
<gene>
    <name evidence="1" type="primary">mchi_1102</name>
</gene>
<proteinExistence type="predicted"/>
<dbReference type="Proteomes" id="UP000202558">
    <property type="component" value="Segment"/>
</dbReference>